<dbReference type="SUPFAM" id="SSF64182">
    <property type="entry name" value="DHH phosphoesterases"/>
    <property type="match status" value="1"/>
</dbReference>
<dbReference type="Pfam" id="PF02833">
    <property type="entry name" value="DHHA2"/>
    <property type="match status" value="1"/>
</dbReference>
<accession>A0A1T4KN26</accession>
<dbReference type="GO" id="GO:0005737">
    <property type="term" value="C:cytoplasm"/>
    <property type="evidence" value="ECO:0007669"/>
    <property type="project" value="InterPro"/>
</dbReference>
<dbReference type="EMBL" id="FUWV01000002">
    <property type="protein sequence ID" value="SJZ43800.1"/>
    <property type="molecule type" value="Genomic_DNA"/>
</dbReference>
<dbReference type="Gene3D" id="3.10.310.20">
    <property type="entry name" value="DHHA2 domain"/>
    <property type="match status" value="1"/>
</dbReference>
<name>A0A1T4KN26_9FIRM</name>
<keyword evidence="3" id="KW-1185">Reference proteome</keyword>
<dbReference type="InterPro" id="IPR004097">
    <property type="entry name" value="DHHA2"/>
</dbReference>
<evidence type="ECO:0000313" key="2">
    <source>
        <dbReference type="EMBL" id="SJZ43800.1"/>
    </source>
</evidence>
<dbReference type="RefSeq" id="WP_087678049.1">
    <property type="nucleotide sequence ID" value="NZ_FUWV01000002.1"/>
</dbReference>
<dbReference type="SMART" id="SM01131">
    <property type="entry name" value="DHHA2"/>
    <property type="match status" value="1"/>
</dbReference>
<evidence type="ECO:0000313" key="3">
    <source>
        <dbReference type="Proteomes" id="UP000196365"/>
    </source>
</evidence>
<organism evidence="2 3">
    <name type="scientific">Garciella nitratireducens DSM 15102</name>
    <dbReference type="NCBI Taxonomy" id="1121911"/>
    <lineage>
        <taxon>Bacteria</taxon>
        <taxon>Bacillati</taxon>
        <taxon>Bacillota</taxon>
        <taxon>Clostridia</taxon>
        <taxon>Eubacteriales</taxon>
        <taxon>Eubacteriaceae</taxon>
        <taxon>Garciella</taxon>
    </lineage>
</organism>
<dbReference type="InterPro" id="IPR038763">
    <property type="entry name" value="DHH_sf"/>
</dbReference>
<dbReference type="AlphaFoldDB" id="A0A1T4KN26"/>
<feature type="domain" description="DHHA2" evidence="1">
    <location>
        <begin position="1"/>
        <end position="113"/>
    </location>
</feature>
<evidence type="ECO:0000259" key="1">
    <source>
        <dbReference type="SMART" id="SM01131"/>
    </source>
</evidence>
<dbReference type="OrthoDB" id="9766150at2"/>
<gene>
    <name evidence="2" type="ORF">SAMN02745973_00619</name>
</gene>
<protein>
    <submittedName>
        <fullName evidence="2">DHHA2 domain-containing protein</fullName>
    </submittedName>
</protein>
<dbReference type="InterPro" id="IPR038222">
    <property type="entry name" value="DHHA2_dom_sf"/>
</dbReference>
<dbReference type="GO" id="GO:0016462">
    <property type="term" value="F:pyrophosphatase activity"/>
    <property type="evidence" value="ECO:0007669"/>
    <property type="project" value="InterPro"/>
</dbReference>
<reference evidence="2 3" key="1">
    <citation type="submission" date="2017-02" db="EMBL/GenBank/DDBJ databases">
        <authorList>
            <person name="Peterson S.W."/>
        </authorList>
    </citation>
    <scope>NUCLEOTIDE SEQUENCE [LARGE SCALE GENOMIC DNA]</scope>
    <source>
        <strain evidence="2 3">DSM 15102</strain>
    </source>
</reference>
<dbReference type="Proteomes" id="UP000196365">
    <property type="component" value="Unassembled WGS sequence"/>
</dbReference>
<proteinExistence type="predicted"/>
<sequence length="113" mass="13319">MFKERTSIEGQSVEEIFNKDYKCFEIEGQTIGVVQVFTMDIEQVFARKEKFLEYMKMTHDNKNHFLTLLLITDILKKGSYLLYQYNLLNFVSMVFGVDNQQGVFIKGIVSRKK</sequence>